<evidence type="ECO:0000313" key="6">
    <source>
        <dbReference type="EMBL" id="ARO14920.1"/>
    </source>
</evidence>
<feature type="transmembrane region" description="Helical" evidence="5">
    <location>
        <begin position="39"/>
        <end position="60"/>
    </location>
</feature>
<evidence type="ECO:0000256" key="4">
    <source>
        <dbReference type="ARBA" id="ARBA00023136"/>
    </source>
</evidence>
<keyword evidence="7" id="KW-1185">Reference proteome</keyword>
<feature type="transmembrane region" description="Helical" evidence="5">
    <location>
        <begin position="95"/>
        <end position="115"/>
    </location>
</feature>
<keyword evidence="3 5" id="KW-1133">Transmembrane helix</keyword>
<dbReference type="EMBL" id="CP019937">
    <property type="protein sequence ID" value="ARO14920.1"/>
    <property type="molecule type" value="Genomic_DNA"/>
</dbReference>
<keyword evidence="4 5" id="KW-0472">Membrane</keyword>
<evidence type="ECO:0000256" key="3">
    <source>
        <dbReference type="ARBA" id="ARBA00022989"/>
    </source>
</evidence>
<dbReference type="GO" id="GO:0016020">
    <property type="term" value="C:membrane"/>
    <property type="evidence" value="ECO:0007669"/>
    <property type="project" value="UniProtKB-SubCell"/>
</dbReference>
<reference evidence="6 7" key="1">
    <citation type="submission" date="2017-02" db="EMBL/GenBank/DDBJ databases">
        <title>Ketogulonicigenium robustum SPU B003 Genome sequencing and assembly.</title>
        <authorList>
            <person name="Li Y."/>
            <person name="Liu L."/>
            <person name="Wang C."/>
            <person name="Zhang M."/>
            <person name="Zhang T."/>
            <person name="Zhang Y."/>
        </authorList>
    </citation>
    <scope>NUCLEOTIDE SEQUENCE [LARGE SCALE GENOMIC DNA]</scope>
    <source>
        <strain evidence="6 7">SPU_B003</strain>
    </source>
</reference>
<dbReference type="OrthoDB" id="9811701at2"/>
<dbReference type="Proteomes" id="UP000242447">
    <property type="component" value="Chromosome"/>
</dbReference>
<dbReference type="KEGG" id="kro:BVG79_01576"/>
<evidence type="ECO:0000256" key="2">
    <source>
        <dbReference type="ARBA" id="ARBA00022692"/>
    </source>
</evidence>
<feature type="transmembrane region" description="Helical" evidence="5">
    <location>
        <begin position="6"/>
        <end position="27"/>
    </location>
</feature>
<gene>
    <name evidence="6" type="primary">yohK</name>
    <name evidence="6" type="ORF">BVG79_01576</name>
</gene>
<sequence length="233" mass="23088">MIADLLHSPILWLTLTVGVFAGAQMLARLSGNHPVVNPVLISIAVVVVTLVATGTDYATYMSGAQLIYLLLGPATVAIALSLFRARHLIRERALPVIGALVVGAPVGATAGWLIARGLGADQALALALVPKSVTAGIAVGVADAIGALAPLTVAVAISTGVVGAVIAGPLLNLLGIRDPAARGFAMGVSAHGIATARAMQVSAVSGAFAGLGMALNGVVTAIVIPLAFAAFGQ</sequence>
<feature type="transmembrane region" description="Helical" evidence="5">
    <location>
        <begin position="66"/>
        <end position="83"/>
    </location>
</feature>
<dbReference type="AlphaFoldDB" id="A0A1W6P0R3"/>
<organism evidence="6 7">
    <name type="scientific">Ketogulonicigenium robustum</name>
    <dbReference type="NCBI Taxonomy" id="92947"/>
    <lineage>
        <taxon>Bacteria</taxon>
        <taxon>Pseudomonadati</taxon>
        <taxon>Pseudomonadota</taxon>
        <taxon>Alphaproteobacteria</taxon>
        <taxon>Rhodobacterales</taxon>
        <taxon>Roseobacteraceae</taxon>
        <taxon>Ketogulonicigenium</taxon>
    </lineage>
</organism>
<feature type="transmembrane region" description="Helical" evidence="5">
    <location>
        <begin position="135"/>
        <end position="168"/>
    </location>
</feature>
<protein>
    <submittedName>
        <fullName evidence="6">Inner membrane protein yohK</fullName>
    </submittedName>
</protein>
<evidence type="ECO:0000256" key="5">
    <source>
        <dbReference type="SAM" id="Phobius"/>
    </source>
</evidence>
<dbReference type="RefSeq" id="WP_085786386.1">
    <property type="nucleotide sequence ID" value="NZ_CP019937.1"/>
</dbReference>
<dbReference type="PANTHER" id="PTHR30249">
    <property type="entry name" value="PUTATIVE SEROTONIN TRANSPORTER"/>
    <property type="match status" value="1"/>
</dbReference>
<dbReference type="PANTHER" id="PTHR30249:SF0">
    <property type="entry name" value="PLASTIDAL GLYCOLATE_GLYCERATE TRANSLOCATOR 1, CHLOROPLASTIC"/>
    <property type="match status" value="1"/>
</dbReference>
<dbReference type="STRING" id="92947.BVG79_01576"/>
<dbReference type="InterPro" id="IPR007300">
    <property type="entry name" value="CidB/LrgB"/>
</dbReference>
<keyword evidence="2 5" id="KW-0812">Transmembrane</keyword>
<comment type="subcellular location">
    <subcellularLocation>
        <location evidence="1">Membrane</location>
        <topology evidence="1">Multi-pass membrane protein</topology>
    </subcellularLocation>
</comment>
<evidence type="ECO:0000313" key="7">
    <source>
        <dbReference type="Proteomes" id="UP000242447"/>
    </source>
</evidence>
<proteinExistence type="predicted"/>
<name>A0A1W6P0R3_9RHOB</name>
<evidence type="ECO:0000256" key="1">
    <source>
        <dbReference type="ARBA" id="ARBA00004141"/>
    </source>
</evidence>
<dbReference type="Pfam" id="PF04172">
    <property type="entry name" value="LrgB"/>
    <property type="match status" value="1"/>
</dbReference>
<accession>A0A1W6P0R3</accession>
<feature type="transmembrane region" description="Helical" evidence="5">
    <location>
        <begin position="206"/>
        <end position="231"/>
    </location>
</feature>